<dbReference type="InParanoid" id="H2AVB1"/>
<accession>H2AVB1</accession>
<dbReference type="KEGG" id="kaf:KAFR_0E01570"/>
<dbReference type="HOGENOM" id="CLU_880184_0_0_1"/>
<evidence type="ECO:0000313" key="2">
    <source>
        <dbReference type="Proteomes" id="UP000005220"/>
    </source>
</evidence>
<proteinExistence type="predicted"/>
<dbReference type="GeneID" id="13882890"/>
<reference evidence="1 2" key="1">
    <citation type="journal article" date="2011" name="Proc. Natl. Acad. Sci. U.S.A.">
        <title>Evolutionary erosion of yeast sex chromosomes by mating-type switching accidents.</title>
        <authorList>
            <person name="Gordon J.L."/>
            <person name="Armisen D."/>
            <person name="Proux-Wera E."/>
            <person name="Oheigeartaigh S.S."/>
            <person name="Byrne K.P."/>
            <person name="Wolfe K.H."/>
        </authorList>
    </citation>
    <scope>NUCLEOTIDE SEQUENCE [LARGE SCALE GENOMIC DNA]</scope>
    <source>
        <strain evidence="2">ATCC 22294 / BCRC 22015 / CBS 2517 / CECT 1963 / NBRC 1671 / NRRL Y-8276</strain>
    </source>
</reference>
<evidence type="ECO:0000313" key="1">
    <source>
        <dbReference type="EMBL" id="CCF58311.1"/>
    </source>
</evidence>
<gene>
    <name evidence="1" type="primary">KAFR0E01570</name>
    <name evidence="1" type="ORF">KAFR_0E01570</name>
</gene>
<dbReference type="AlphaFoldDB" id="H2AVB1"/>
<dbReference type="RefSeq" id="XP_003957446.1">
    <property type="nucleotide sequence ID" value="XM_003957397.1"/>
</dbReference>
<dbReference type="Proteomes" id="UP000005220">
    <property type="component" value="Chromosome 5"/>
</dbReference>
<sequence length="316" mass="35673">MGSCKAADYIRQTDEEIESLFKKVFASNDAEIFNNDLKCVDHPPFEAVENYDNVSSQPLLSKANRDAQISDFKGVKPLESLSGFSQTEEVVNLVEETATIFYDMGIHSSYNRERIISRGEHRVTERIANDLSRLDYTKSTSQESYDISTETIIIHNLTEAFDQESQEASNLFEGRKQKGDIKYFCDNAVQEKSKCNTCISRKYASSHGQQQSSSPVTILTIIPYYRSGEREELLATGKQNSISLISTPSAPLLKVSQGLKFSEASPVQNRSYIEPLSNDQCLKDSKSQKHGIRSHLSFINSGRKSHLFSRKRKLKI</sequence>
<dbReference type="EMBL" id="HE650825">
    <property type="protein sequence ID" value="CCF58311.1"/>
    <property type="molecule type" value="Genomic_DNA"/>
</dbReference>
<protein>
    <submittedName>
        <fullName evidence="1">Uncharacterized protein</fullName>
    </submittedName>
</protein>
<name>H2AVB1_KAZAF</name>
<keyword evidence="2" id="KW-1185">Reference proteome</keyword>
<organism evidence="1 2">
    <name type="scientific">Kazachstania africana (strain ATCC 22294 / BCRC 22015 / CBS 2517 / CECT 1963 / NBRC 1671 / NRRL Y-8276)</name>
    <name type="common">Yeast</name>
    <name type="synonym">Kluyveromyces africanus</name>
    <dbReference type="NCBI Taxonomy" id="1071382"/>
    <lineage>
        <taxon>Eukaryota</taxon>
        <taxon>Fungi</taxon>
        <taxon>Dikarya</taxon>
        <taxon>Ascomycota</taxon>
        <taxon>Saccharomycotina</taxon>
        <taxon>Saccharomycetes</taxon>
        <taxon>Saccharomycetales</taxon>
        <taxon>Saccharomycetaceae</taxon>
        <taxon>Kazachstania</taxon>
    </lineage>
</organism>